<dbReference type="RefSeq" id="WP_109053106.1">
    <property type="nucleotide sequence ID" value="NZ_QDKJ01000003.1"/>
</dbReference>
<dbReference type="Proteomes" id="UP000245138">
    <property type="component" value="Unassembled WGS sequence"/>
</dbReference>
<dbReference type="Pfam" id="PF12977">
    <property type="entry name" value="DUF3861"/>
    <property type="match status" value="1"/>
</dbReference>
<proteinExistence type="predicted"/>
<name>A0A2U1TXJ9_9GAMM</name>
<organism evidence="1 2">
    <name type="scientific">Brenneria roseae subsp. americana</name>
    <dbReference type="NCBI Taxonomy" id="1508507"/>
    <lineage>
        <taxon>Bacteria</taxon>
        <taxon>Pseudomonadati</taxon>
        <taxon>Pseudomonadota</taxon>
        <taxon>Gammaproteobacteria</taxon>
        <taxon>Enterobacterales</taxon>
        <taxon>Pectobacteriaceae</taxon>
        <taxon>Brenneria</taxon>
    </lineage>
</organism>
<reference evidence="1 2" key="1">
    <citation type="submission" date="2018-04" db="EMBL/GenBank/DDBJ databases">
        <title>Brenneria corticis sp.nov.</title>
        <authorList>
            <person name="Li Y."/>
        </authorList>
    </citation>
    <scope>NUCLEOTIDE SEQUENCE [LARGE SCALE GENOMIC DNA]</scope>
    <source>
        <strain evidence="1 2">LMG 27715</strain>
    </source>
</reference>
<dbReference type="EMBL" id="QDKJ01000003">
    <property type="protein sequence ID" value="PWC14104.1"/>
    <property type="molecule type" value="Genomic_DNA"/>
</dbReference>
<dbReference type="InterPro" id="IPR038194">
    <property type="entry name" value="DUF3861_sf"/>
</dbReference>
<dbReference type="OrthoDB" id="119700at2"/>
<evidence type="ECO:0000313" key="1">
    <source>
        <dbReference type="EMBL" id="PWC14104.1"/>
    </source>
</evidence>
<dbReference type="InterPro" id="IPR024476">
    <property type="entry name" value="DUF3861"/>
</dbReference>
<evidence type="ECO:0000313" key="2">
    <source>
        <dbReference type="Proteomes" id="UP000245138"/>
    </source>
</evidence>
<dbReference type="Gene3D" id="3.10.20.850">
    <property type="entry name" value="Protein of unknown function DUF3861"/>
    <property type="match status" value="1"/>
</dbReference>
<sequence>MKQHQYRITIEHLADKNGVPPVEDKQLQFEVGNHDDIFAIVERMRQRSDFDEAAATAFAVGLKLFGEVMMTHRNHPLFAEFSPHFRDFMQALKK</sequence>
<gene>
    <name evidence="1" type="ORF">B4923_04100</name>
</gene>
<accession>A0A2U1TXJ9</accession>
<dbReference type="AlphaFoldDB" id="A0A2U1TXJ9"/>
<keyword evidence="2" id="KW-1185">Reference proteome</keyword>
<protein>
    <submittedName>
        <fullName evidence="1">DUF3861 domain-containing protein</fullName>
    </submittedName>
</protein>
<comment type="caution">
    <text evidence="1">The sequence shown here is derived from an EMBL/GenBank/DDBJ whole genome shotgun (WGS) entry which is preliminary data.</text>
</comment>